<reference evidence="2 3" key="1">
    <citation type="submission" date="2024-03" db="EMBL/GenBank/DDBJ databases">
        <title>Actinomycetospora sp. OC33-EN08, a novel actinomycete isolated from wild orchid (Aerides multiflora).</title>
        <authorList>
            <person name="Suriyachadkun C."/>
        </authorList>
    </citation>
    <scope>NUCLEOTIDE SEQUENCE [LARGE SCALE GENOMIC DNA]</scope>
    <source>
        <strain evidence="2 3">OC33-EN08</strain>
    </source>
</reference>
<name>A0ABU8MHB4_9PSEU</name>
<feature type="transmembrane region" description="Helical" evidence="1">
    <location>
        <begin position="32"/>
        <end position="51"/>
    </location>
</feature>
<keyword evidence="1" id="KW-1133">Transmembrane helix</keyword>
<dbReference type="PANTHER" id="PTHR42305:SF1">
    <property type="entry name" value="MEMBRANE PROTEIN RV1733C-RELATED"/>
    <property type="match status" value="1"/>
</dbReference>
<comment type="caution">
    <text evidence="2">The sequence shown here is derived from an EMBL/GenBank/DDBJ whole genome shotgun (WGS) entry which is preliminary data.</text>
</comment>
<keyword evidence="3" id="KW-1185">Reference proteome</keyword>
<gene>
    <name evidence="2" type="ORF">WCD74_01985</name>
</gene>
<organism evidence="2 3">
    <name type="scientific">Actinomycetospora aurantiaca</name>
    <dbReference type="NCBI Taxonomy" id="3129233"/>
    <lineage>
        <taxon>Bacteria</taxon>
        <taxon>Bacillati</taxon>
        <taxon>Actinomycetota</taxon>
        <taxon>Actinomycetes</taxon>
        <taxon>Pseudonocardiales</taxon>
        <taxon>Pseudonocardiaceae</taxon>
        <taxon>Actinomycetospora</taxon>
    </lineage>
</organism>
<dbReference type="Proteomes" id="UP001385809">
    <property type="component" value="Unassembled WGS sequence"/>
</dbReference>
<proteinExistence type="predicted"/>
<evidence type="ECO:0000313" key="2">
    <source>
        <dbReference type="EMBL" id="MEJ2866517.1"/>
    </source>
</evidence>
<keyword evidence="1" id="KW-0812">Transmembrane</keyword>
<dbReference type="PANTHER" id="PTHR42305">
    <property type="entry name" value="MEMBRANE PROTEIN RV1733C-RELATED"/>
    <property type="match status" value="1"/>
</dbReference>
<protein>
    <recommendedName>
        <fullName evidence="4">Transmembrane protein</fullName>
    </recommendedName>
</protein>
<accession>A0ABU8MHB4</accession>
<feature type="transmembrane region" description="Helical" evidence="1">
    <location>
        <begin position="152"/>
        <end position="174"/>
    </location>
</feature>
<evidence type="ECO:0008006" key="4">
    <source>
        <dbReference type="Google" id="ProtNLM"/>
    </source>
</evidence>
<evidence type="ECO:0000256" key="1">
    <source>
        <dbReference type="SAM" id="Phobius"/>
    </source>
</evidence>
<sequence>MGMGTGVDRLRTTIFPRRSALRRRSDRVETTVLRLAVLALLLLVPFLVVLGNHGAREAAAEAERTRAVAHPVTATILATPPGTGPAAAYPGGLSTVDVAWVEPDLTRHTATVTAPPTIQAGETLPLWIGPGDRPVVPPAGATDAVVEGIVDAVGALVAATALLTGLVLAVRFALDRARMREWDADWWAFVHRRDRGTTG</sequence>
<dbReference type="InterPro" id="IPR039708">
    <property type="entry name" value="MT1774/Rv1733c-like"/>
</dbReference>
<evidence type="ECO:0000313" key="3">
    <source>
        <dbReference type="Proteomes" id="UP001385809"/>
    </source>
</evidence>
<dbReference type="RefSeq" id="WP_337693138.1">
    <property type="nucleotide sequence ID" value="NZ_JBBEGN010000001.1"/>
</dbReference>
<dbReference type="EMBL" id="JBBEGN010000001">
    <property type="protein sequence ID" value="MEJ2866517.1"/>
    <property type="molecule type" value="Genomic_DNA"/>
</dbReference>
<keyword evidence="1" id="KW-0472">Membrane</keyword>